<keyword evidence="2" id="KW-1185">Reference proteome</keyword>
<dbReference type="RefSeq" id="WP_013347208.1">
    <property type="nucleotide sequence ID" value="NC_014541.1"/>
</dbReference>
<protein>
    <submittedName>
        <fullName evidence="1">Uncharacterized protein</fullName>
    </submittedName>
</protein>
<reference evidence="1 2" key="1">
    <citation type="journal article" date="2010" name="Stand. Genomic Sci.">
        <title>Complete genome sequence of Ferrimonas balearica type strain (PAT).</title>
        <authorList>
            <person name="Nolan M."/>
            <person name="Sikorski J."/>
            <person name="Davenport K."/>
            <person name="Lucas S."/>
            <person name="Glavina Del Rio T."/>
            <person name="Tice H."/>
            <person name="Cheng J."/>
            <person name="Goodwin L."/>
            <person name="Pitluck S."/>
            <person name="Liolios K."/>
            <person name="Ivanova N."/>
            <person name="Mavromatis K."/>
            <person name="Ovchinnikova G."/>
            <person name="Pati A."/>
            <person name="Chen A."/>
            <person name="Palaniappan K."/>
            <person name="Land M."/>
            <person name="Hauser L."/>
            <person name="Chang Y."/>
            <person name="Jeffries C."/>
            <person name="Tapia R."/>
            <person name="Brettin T."/>
            <person name="Detter J."/>
            <person name="Han C."/>
            <person name="Yasawong M."/>
            <person name="Rohde M."/>
            <person name="Tindall B."/>
            <person name="Goker M."/>
            <person name="Woyke T."/>
            <person name="Bristow J."/>
            <person name="Eisen J."/>
            <person name="Markowitz V."/>
            <person name="Hugenholtz P."/>
            <person name="Kyrpides N."/>
            <person name="Klenk H."/>
            <person name="Lapidus A."/>
        </authorList>
    </citation>
    <scope>NUCLEOTIDE SEQUENCE [LARGE SCALE GENOMIC DNA]</scope>
    <source>
        <strain evidence="2">DSM 9799 / CCM 4581 / KCTC 23876 / PAT</strain>
    </source>
</reference>
<dbReference type="AlphaFoldDB" id="E1SQD2"/>
<dbReference type="HOGENOM" id="CLU_1553004_0_0_6"/>
<dbReference type="KEGG" id="fbl:Fbal_3708"/>
<name>E1SQD2_FERBD</name>
<sequence>MSENMKKKLLGHYEEGLIDFYYLSNWANKRVVDFFYLDDDCVNGDKYEMKDHFELKVRKIHSTELYAKAQIWAGKDKRRSLTDEEKANIRFQEYSAMMDLICEVFTDKELNKLYASVRKIKSERSKRGDDKPTKITVRYGTRDALNSLAKERGLTMDALLQELIKGCNVPSA</sequence>
<gene>
    <name evidence="1" type="ordered locus">Fbal_3708</name>
</gene>
<organism evidence="1 2">
    <name type="scientific">Ferrimonas balearica (strain DSM 9799 / CCM 4581 / KCTC 23876 / PAT)</name>
    <dbReference type="NCBI Taxonomy" id="550540"/>
    <lineage>
        <taxon>Bacteria</taxon>
        <taxon>Pseudomonadati</taxon>
        <taxon>Pseudomonadota</taxon>
        <taxon>Gammaproteobacteria</taxon>
        <taxon>Alteromonadales</taxon>
        <taxon>Ferrimonadaceae</taxon>
        <taxon>Ferrimonas</taxon>
    </lineage>
</organism>
<proteinExistence type="predicted"/>
<dbReference type="STRING" id="550540.Fbal_3708"/>
<accession>E1SQD2</accession>
<evidence type="ECO:0000313" key="1">
    <source>
        <dbReference type="EMBL" id="ADN77903.1"/>
    </source>
</evidence>
<dbReference type="EMBL" id="CP002209">
    <property type="protein sequence ID" value="ADN77903.1"/>
    <property type="molecule type" value="Genomic_DNA"/>
</dbReference>
<dbReference type="GeneID" id="67183909"/>
<dbReference type="Proteomes" id="UP000006683">
    <property type="component" value="Chromosome"/>
</dbReference>
<evidence type="ECO:0000313" key="2">
    <source>
        <dbReference type="Proteomes" id="UP000006683"/>
    </source>
</evidence>